<keyword evidence="2" id="KW-1185">Reference proteome</keyword>
<gene>
    <name evidence="1" type="ORF">JRQ81_014839</name>
</gene>
<organism evidence="1 2">
    <name type="scientific">Phrynocephalus forsythii</name>
    <dbReference type="NCBI Taxonomy" id="171643"/>
    <lineage>
        <taxon>Eukaryota</taxon>
        <taxon>Metazoa</taxon>
        <taxon>Chordata</taxon>
        <taxon>Craniata</taxon>
        <taxon>Vertebrata</taxon>
        <taxon>Euteleostomi</taxon>
        <taxon>Lepidosauria</taxon>
        <taxon>Squamata</taxon>
        <taxon>Bifurcata</taxon>
        <taxon>Unidentata</taxon>
        <taxon>Episquamata</taxon>
        <taxon>Toxicofera</taxon>
        <taxon>Iguania</taxon>
        <taxon>Acrodonta</taxon>
        <taxon>Agamidae</taxon>
        <taxon>Agaminae</taxon>
        <taxon>Phrynocephalus</taxon>
    </lineage>
</organism>
<dbReference type="OrthoDB" id="203824at2759"/>
<reference evidence="1" key="1">
    <citation type="journal article" date="2023" name="DNA Res.">
        <title>Chromosome-level genome assembly of Phrynocephalus forsythii using third-generation DNA sequencing and Hi-C analysis.</title>
        <authorList>
            <person name="Qi Y."/>
            <person name="Zhao W."/>
            <person name="Zhao Y."/>
            <person name="Niu C."/>
            <person name="Cao S."/>
            <person name="Zhang Y."/>
        </authorList>
    </citation>
    <scope>NUCLEOTIDE SEQUENCE</scope>
    <source>
        <tissue evidence="1">Muscle</tissue>
    </source>
</reference>
<evidence type="ECO:0000313" key="1">
    <source>
        <dbReference type="EMBL" id="KAJ7332659.1"/>
    </source>
</evidence>
<comment type="caution">
    <text evidence="1">The sequence shown here is derived from an EMBL/GenBank/DDBJ whole genome shotgun (WGS) entry which is preliminary data.</text>
</comment>
<dbReference type="Proteomes" id="UP001142489">
    <property type="component" value="Unassembled WGS sequence"/>
</dbReference>
<accession>A0A9Q0XXG5</accession>
<name>A0A9Q0XXG5_9SAUR</name>
<sequence length="56" mass="6614">MEVILQKRISSLLSLATTFHVKPPVLRYYDKKYEVFLKLVEHQQEYKAIMQSVSSV</sequence>
<protein>
    <submittedName>
        <fullName evidence="1">Uncharacterized protein</fullName>
    </submittedName>
</protein>
<dbReference type="AlphaFoldDB" id="A0A9Q0XXG5"/>
<proteinExistence type="predicted"/>
<dbReference type="EMBL" id="JAPFRF010000005">
    <property type="protein sequence ID" value="KAJ7332659.1"/>
    <property type="molecule type" value="Genomic_DNA"/>
</dbReference>
<evidence type="ECO:0000313" key="2">
    <source>
        <dbReference type="Proteomes" id="UP001142489"/>
    </source>
</evidence>